<dbReference type="Pfam" id="PF12642">
    <property type="entry name" value="TpcC"/>
    <property type="match status" value="1"/>
</dbReference>
<keyword evidence="4" id="KW-1185">Reference proteome</keyword>
<keyword evidence="2" id="KW-0472">Membrane</keyword>
<comment type="caution">
    <text evidence="3">The sequence shown here is derived from an EMBL/GenBank/DDBJ whole genome shotgun (WGS) entry which is preliminary data.</text>
</comment>
<protein>
    <submittedName>
        <fullName evidence="3">Conjugal transfer protein</fullName>
    </submittedName>
</protein>
<accession>A0AA41QE23</accession>
<evidence type="ECO:0000256" key="1">
    <source>
        <dbReference type="SAM" id="MobiDB-lite"/>
    </source>
</evidence>
<proteinExistence type="predicted"/>
<keyword evidence="2" id="KW-0812">Transmembrane</keyword>
<dbReference type="EMBL" id="JAKGSG010000020">
    <property type="protein sequence ID" value="MCF4120417.1"/>
    <property type="molecule type" value="Genomic_DNA"/>
</dbReference>
<name>A0AA41QE23_9MICO</name>
<dbReference type="RefSeq" id="WP_236088187.1">
    <property type="nucleotide sequence ID" value="NZ_JAKGSG010000020.1"/>
</dbReference>
<gene>
    <name evidence="3" type="ORF">L1785_05440</name>
</gene>
<sequence length="360" mass="36462">MSSVLDRRRDRRAAPATLPAGAEAGATRAPGASGPTSGSPVAPGEEPPQVLEWTQGPALVTKAWAIGLALAIAAGPIALAWVLLRPATTGPATTGGGADYAASAAAGERATELVETWLRADRDDQQLVDSLTSAPVGQLPDTGLTIRDSSVASVAQTGDQNWSVTVGVDVAEPAPGAAPPAEGQAPALVWVRRYFRVPVHVAVSEEALAVEALALPAPVPAPATAEAPDLDYPHTISPTSAAGESVASFLAAMVAGQGEISRYTRPGAAIAAVTPAPYTAVAVKGLVGSHEISDDPADGDGSYVLATVDLTRPDGQKTTAQYAVTLIARDGRWEVAGLDQAVRTQTPVSGSAGQENEGEN</sequence>
<dbReference type="Proteomes" id="UP001165405">
    <property type="component" value="Unassembled WGS sequence"/>
</dbReference>
<evidence type="ECO:0000313" key="4">
    <source>
        <dbReference type="Proteomes" id="UP001165405"/>
    </source>
</evidence>
<reference evidence="3" key="1">
    <citation type="submission" date="2022-01" db="EMBL/GenBank/DDBJ databases">
        <title>Antribacter sp. nov., isolated from Guizhou of China.</title>
        <authorList>
            <person name="Chengliang C."/>
            <person name="Ya Z."/>
        </authorList>
    </citation>
    <scope>NUCLEOTIDE SEQUENCE</scope>
    <source>
        <strain evidence="3">KLBMP 9083</strain>
    </source>
</reference>
<keyword evidence="2" id="KW-1133">Transmembrane helix</keyword>
<feature type="transmembrane region" description="Helical" evidence="2">
    <location>
        <begin position="63"/>
        <end position="84"/>
    </location>
</feature>
<organism evidence="3 4">
    <name type="scientific">Antribacter soli</name>
    <dbReference type="NCBI Taxonomy" id="2910976"/>
    <lineage>
        <taxon>Bacteria</taxon>
        <taxon>Bacillati</taxon>
        <taxon>Actinomycetota</taxon>
        <taxon>Actinomycetes</taxon>
        <taxon>Micrococcales</taxon>
        <taxon>Promicromonosporaceae</taxon>
        <taxon>Antribacter</taxon>
    </lineage>
</organism>
<dbReference type="AlphaFoldDB" id="A0AA41QE23"/>
<feature type="region of interest" description="Disordered" evidence="1">
    <location>
        <begin position="1"/>
        <end position="49"/>
    </location>
</feature>
<dbReference type="InterPro" id="IPR024735">
    <property type="entry name" value="TcpC"/>
</dbReference>
<evidence type="ECO:0000256" key="2">
    <source>
        <dbReference type="SAM" id="Phobius"/>
    </source>
</evidence>
<evidence type="ECO:0000313" key="3">
    <source>
        <dbReference type="EMBL" id="MCF4120417.1"/>
    </source>
</evidence>
<feature type="compositionally biased region" description="Low complexity" evidence="1">
    <location>
        <begin position="14"/>
        <end position="27"/>
    </location>
</feature>